<accession>A0A2U1CFA8</accession>
<reference evidence="1 2" key="1">
    <citation type="submission" date="2018-04" db="EMBL/GenBank/DDBJ databases">
        <title>Genomic Encyclopedia of Type Strains, Phase IV (KMG-IV): sequencing the most valuable type-strain genomes for metagenomic binning, comparative biology and taxonomic classification.</title>
        <authorList>
            <person name="Goeker M."/>
        </authorList>
    </citation>
    <scope>NUCLEOTIDE SEQUENCE [LARGE SCALE GENOMIC DNA]</scope>
    <source>
        <strain evidence="1 2">DSM 26588</strain>
    </source>
</reference>
<sequence length="54" mass="5800">MSEKEMDARRMVEQLKKLPESVQERVGYIIEGAALVHGTAAEAAKAGSEARQGA</sequence>
<organism evidence="1 2">
    <name type="scientific">Intestinimonas butyriciproducens</name>
    <dbReference type="NCBI Taxonomy" id="1297617"/>
    <lineage>
        <taxon>Bacteria</taxon>
        <taxon>Bacillati</taxon>
        <taxon>Bacillota</taxon>
        <taxon>Clostridia</taxon>
        <taxon>Eubacteriales</taxon>
        <taxon>Intestinimonas</taxon>
    </lineage>
</organism>
<dbReference type="GeneID" id="93230751"/>
<dbReference type="AlphaFoldDB" id="A0A2U1CFA8"/>
<gene>
    <name evidence="1" type="ORF">C7373_101112</name>
</gene>
<dbReference type="EMBL" id="QEKK01000001">
    <property type="protein sequence ID" value="PVY59598.1"/>
    <property type="molecule type" value="Genomic_DNA"/>
</dbReference>
<comment type="caution">
    <text evidence="1">The sequence shown here is derived from an EMBL/GenBank/DDBJ whole genome shotgun (WGS) entry which is preliminary data.</text>
</comment>
<name>A0A2U1CFA8_9FIRM</name>
<evidence type="ECO:0000313" key="2">
    <source>
        <dbReference type="Proteomes" id="UP000245778"/>
    </source>
</evidence>
<evidence type="ECO:0000313" key="1">
    <source>
        <dbReference type="EMBL" id="PVY59598.1"/>
    </source>
</evidence>
<proteinExistence type="predicted"/>
<dbReference type="Proteomes" id="UP000245778">
    <property type="component" value="Unassembled WGS sequence"/>
</dbReference>
<dbReference type="RefSeq" id="WP_165366538.1">
    <property type="nucleotide sequence ID" value="NZ_CP011524.1"/>
</dbReference>
<protein>
    <submittedName>
        <fullName evidence="1">Uncharacterized protein</fullName>
    </submittedName>
</protein>